<gene>
    <name evidence="3" type="ORF">LR48_Vigan205s007500</name>
</gene>
<accession>A0A0L9T5T8</accession>
<dbReference type="Gramene" id="KOM25938">
    <property type="protein sequence ID" value="KOM25938"/>
    <property type="gene ID" value="LR48_Vigan205s007500"/>
</dbReference>
<evidence type="ECO:0000256" key="1">
    <source>
        <dbReference type="SAM" id="Coils"/>
    </source>
</evidence>
<keyword evidence="1" id="KW-0175">Coiled coil</keyword>
<feature type="region of interest" description="Disordered" evidence="2">
    <location>
        <begin position="1"/>
        <end position="80"/>
    </location>
</feature>
<evidence type="ECO:0000256" key="2">
    <source>
        <dbReference type="SAM" id="MobiDB-lite"/>
    </source>
</evidence>
<organism evidence="3 4">
    <name type="scientific">Phaseolus angularis</name>
    <name type="common">Azuki bean</name>
    <name type="synonym">Vigna angularis</name>
    <dbReference type="NCBI Taxonomy" id="3914"/>
    <lineage>
        <taxon>Eukaryota</taxon>
        <taxon>Viridiplantae</taxon>
        <taxon>Streptophyta</taxon>
        <taxon>Embryophyta</taxon>
        <taxon>Tracheophyta</taxon>
        <taxon>Spermatophyta</taxon>
        <taxon>Magnoliopsida</taxon>
        <taxon>eudicotyledons</taxon>
        <taxon>Gunneridae</taxon>
        <taxon>Pentapetalae</taxon>
        <taxon>rosids</taxon>
        <taxon>fabids</taxon>
        <taxon>Fabales</taxon>
        <taxon>Fabaceae</taxon>
        <taxon>Papilionoideae</taxon>
        <taxon>50 kb inversion clade</taxon>
        <taxon>NPAAA clade</taxon>
        <taxon>indigoferoid/millettioid clade</taxon>
        <taxon>Phaseoleae</taxon>
        <taxon>Vigna</taxon>
    </lineage>
</organism>
<sequence length="331" mass="36778">MKKHQAFLRIMARKKDLEKSSEGTSSPSKIVTQKAPLSHVNPALKLSENEKPSLVPAKPSSAGVPKDDTKRKLSRDKPVSFNKKRKITSPLLSGPLDPLVHVAKWLQYNLTPKEKIPFKWMSTGKALDMAYELNARASICMNYAAGSTKSLLSEELDIVRQELETSQKENAELSRCLEEALKAFEESREKAATALTQAQDDLRQLKRTNDDLKLNLHKATSQYQTLVKERDSLVFARDKLTAENLSLEDEIYNERLTGFEQGIAQCHYFFNTPHNRAGFDIMKVLVDGQLVTLSISEATNIEATAEAVPSTGLATTEGTLNVAFGVEITAT</sequence>
<feature type="compositionally biased region" description="Polar residues" evidence="2">
    <location>
        <begin position="22"/>
        <end position="31"/>
    </location>
</feature>
<feature type="compositionally biased region" description="Basic and acidic residues" evidence="2">
    <location>
        <begin position="65"/>
        <end position="78"/>
    </location>
</feature>
<name>A0A0L9T5T8_PHAAN</name>
<evidence type="ECO:0000313" key="3">
    <source>
        <dbReference type="EMBL" id="KOM25938.1"/>
    </source>
</evidence>
<reference evidence="4" key="1">
    <citation type="journal article" date="2015" name="Proc. Natl. Acad. Sci. U.S.A.">
        <title>Genome sequencing of adzuki bean (Vigna angularis) provides insight into high starch and low fat accumulation and domestication.</title>
        <authorList>
            <person name="Yang K."/>
            <person name="Tian Z."/>
            <person name="Chen C."/>
            <person name="Luo L."/>
            <person name="Zhao B."/>
            <person name="Wang Z."/>
            <person name="Yu L."/>
            <person name="Li Y."/>
            <person name="Sun Y."/>
            <person name="Li W."/>
            <person name="Chen Y."/>
            <person name="Li Y."/>
            <person name="Zhang Y."/>
            <person name="Ai D."/>
            <person name="Zhao J."/>
            <person name="Shang C."/>
            <person name="Ma Y."/>
            <person name="Wu B."/>
            <person name="Wang M."/>
            <person name="Gao L."/>
            <person name="Sun D."/>
            <person name="Zhang P."/>
            <person name="Guo F."/>
            <person name="Wang W."/>
            <person name="Li Y."/>
            <person name="Wang J."/>
            <person name="Varshney R.K."/>
            <person name="Wang J."/>
            <person name="Ling H.Q."/>
            <person name="Wan P."/>
        </authorList>
    </citation>
    <scope>NUCLEOTIDE SEQUENCE</scope>
    <source>
        <strain evidence="4">cv. Jingnong 6</strain>
    </source>
</reference>
<dbReference type="Proteomes" id="UP000053144">
    <property type="component" value="Unassembled WGS sequence"/>
</dbReference>
<dbReference type="AlphaFoldDB" id="A0A0L9T5T8"/>
<proteinExistence type="predicted"/>
<dbReference type="EMBL" id="KQ258294">
    <property type="protein sequence ID" value="KOM25938.1"/>
    <property type="molecule type" value="Genomic_DNA"/>
</dbReference>
<protein>
    <submittedName>
        <fullName evidence="3">Uncharacterized protein</fullName>
    </submittedName>
</protein>
<feature type="coiled-coil region" evidence="1">
    <location>
        <begin position="149"/>
        <end position="229"/>
    </location>
</feature>
<evidence type="ECO:0000313" key="4">
    <source>
        <dbReference type="Proteomes" id="UP000053144"/>
    </source>
</evidence>